<dbReference type="Pfam" id="PF00561">
    <property type="entry name" value="Abhydrolase_1"/>
    <property type="match status" value="1"/>
</dbReference>
<organism evidence="2 3">
    <name type="scientific">Armillaria ostoyae</name>
    <name type="common">Armillaria root rot fungus</name>
    <dbReference type="NCBI Taxonomy" id="47428"/>
    <lineage>
        <taxon>Eukaryota</taxon>
        <taxon>Fungi</taxon>
        <taxon>Dikarya</taxon>
        <taxon>Basidiomycota</taxon>
        <taxon>Agaricomycotina</taxon>
        <taxon>Agaricomycetes</taxon>
        <taxon>Agaricomycetidae</taxon>
        <taxon>Agaricales</taxon>
        <taxon>Marasmiineae</taxon>
        <taxon>Physalacriaceae</taxon>
        <taxon>Armillaria</taxon>
    </lineage>
</organism>
<dbReference type="Proteomes" id="UP000219338">
    <property type="component" value="Unassembled WGS sequence"/>
</dbReference>
<dbReference type="GO" id="GO:0016020">
    <property type="term" value="C:membrane"/>
    <property type="evidence" value="ECO:0007669"/>
    <property type="project" value="TreeGrafter"/>
</dbReference>
<evidence type="ECO:0000313" key="3">
    <source>
        <dbReference type="Proteomes" id="UP000219338"/>
    </source>
</evidence>
<proteinExistence type="predicted"/>
<dbReference type="SUPFAM" id="SSF53474">
    <property type="entry name" value="alpha/beta-Hydrolases"/>
    <property type="match status" value="1"/>
</dbReference>
<sequence>MPTATVRSSTGKIAFNYIISTPSSSSSKSIDPNLPTLLFIHAVYHAQQIFQRQFEDPLIRRFNCVALDLRIHGRTMSDALPEGYGAEEAAEDVALFMDEIKLPACHIVGLSMGSIVAISLAVYHPNKVASLFLVSPLGLEELPYVADGRREVAECWKEGYKTGQPDVEVLSHAIYGVLQLGFSNKPDGLATALVAITLPLSLANYAPNNHDQCDRAMVDFCNNRREYSNDQLSRIDVPVKLVHCLGDIAYPQEYTEKFMRQLKDAGVIVSLATIPEAPHFGVVTHGDIVNLLLHDFIIDSCRTTIPPAPQEVSSPWEAELMKAGWNKDYSDSEDDGISSPTIYPFFF</sequence>
<dbReference type="InterPro" id="IPR029058">
    <property type="entry name" value="AB_hydrolase_fold"/>
</dbReference>
<dbReference type="PANTHER" id="PTHR43798:SF33">
    <property type="entry name" value="HYDROLASE, PUTATIVE (AFU_ORTHOLOGUE AFUA_2G14860)-RELATED"/>
    <property type="match status" value="1"/>
</dbReference>
<dbReference type="OMA" id="ILSWGGN"/>
<dbReference type="InterPro" id="IPR000073">
    <property type="entry name" value="AB_hydrolase_1"/>
</dbReference>
<reference evidence="3" key="1">
    <citation type="journal article" date="2017" name="Nat. Ecol. Evol.">
        <title>Genome expansion and lineage-specific genetic innovations in the forest pathogenic fungi Armillaria.</title>
        <authorList>
            <person name="Sipos G."/>
            <person name="Prasanna A.N."/>
            <person name="Walter M.C."/>
            <person name="O'Connor E."/>
            <person name="Balint B."/>
            <person name="Krizsan K."/>
            <person name="Kiss B."/>
            <person name="Hess J."/>
            <person name="Varga T."/>
            <person name="Slot J."/>
            <person name="Riley R."/>
            <person name="Boka B."/>
            <person name="Rigling D."/>
            <person name="Barry K."/>
            <person name="Lee J."/>
            <person name="Mihaltcheva S."/>
            <person name="LaButti K."/>
            <person name="Lipzen A."/>
            <person name="Waldron R."/>
            <person name="Moloney N.M."/>
            <person name="Sperisen C."/>
            <person name="Kredics L."/>
            <person name="Vagvoelgyi C."/>
            <person name="Patrignani A."/>
            <person name="Fitzpatrick D."/>
            <person name="Nagy I."/>
            <person name="Doyle S."/>
            <person name="Anderson J.B."/>
            <person name="Grigoriev I.V."/>
            <person name="Gueldener U."/>
            <person name="Muensterkoetter M."/>
            <person name="Nagy L.G."/>
        </authorList>
    </citation>
    <scope>NUCLEOTIDE SEQUENCE [LARGE SCALE GENOMIC DNA]</scope>
    <source>
        <strain evidence="3">C18/9</strain>
    </source>
</reference>
<dbReference type="EMBL" id="FUEG01000001">
    <property type="protein sequence ID" value="SJK99051.1"/>
    <property type="molecule type" value="Genomic_DNA"/>
</dbReference>
<gene>
    <name evidence="2" type="ORF">ARMOST_02336</name>
</gene>
<feature type="domain" description="AB hydrolase-1" evidence="1">
    <location>
        <begin position="35"/>
        <end position="136"/>
    </location>
</feature>
<dbReference type="AlphaFoldDB" id="A0A284QRM9"/>
<protein>
    <recommendedName>
        <fullName evidence="1">AB hydrolase-1 domain-containing protein</fullName>
    </recommendedName>
</protein>
<dbReference type="STRING" id="47428.A0A284QRM9"/>
<dbReference type="PANTHER" id="PTHR43798">
    <property type="entry name" value="MONOACYLGLYCEROL LIPASE"/>
    <property type="match status" value="1"/>
</dbReference>
<accession>A0A284QRM9</accession>
<keyword evidence="3" id="KW-1185">Reference proteome</keyword>
<evidence type="ECO:0000259" key="1">
    <source>
        <dbReference type="Pfam" id="PF00561"/>
    </source>
</evidence>
<dbReference type="Gene3D" id="3.40.50.1820">
    <property type="entry name" value="alpha/beta hydrolase"/>
    <property type="match status" value="1"/>
</dbReference>
<evidence type="ECO:0000313" key="2">
    <source>
        <dbReference type="EMBL" id="SJK99051.1"/>
    </source>
</evidence>
<dbReference type="InterPro" id="IPR050266">
    <property type="entry name" value="AB_hydrolase_sf"/>
</dbReference>
<name>A0A284QRM9_ARMOS</name>
<dbReference type="OrthoDB" id="19657at2759"/>